<organism evidence="5 6">
    <name type="scientific">Jeotgalibacillus marinus</name>
    <dbReference type="NCBI Taxonomy" id="86667"/>
    <lineage>
        <taxon>Bacteria</taxon>
        <taxon>Bacillati</taxon>
        <taxon>Bacillota</taxon>
        <taxon>Bacilli</taxon>
        <taxon>Bacillales</taxon>
        <taxon>Caryophanaceae</taxon>
        <taxon>Jeotgalibacillus</taxon>
    </lineage>
</organism>
<keyword evidence="3 5" id="KW-0067">ATP-binding</keyword>
<evidence type="ECO:0000313" key="5">
    <source>
        <dbReference type="EMBL" id="MEW9500735.1"/>
    </source>
</evidence>
<dbReference type="InterPro" id="IPR003439">
    <property type="entry name" value="ABC_transporter-like_ATP-bd"/>
</dbReference>
<dbReference type="SUPFAM" id="SSF52540">
    <property type="entry name" value="P-loop containing nucleoside triphosphate hydrolases"/>
    <property type="match status" value="1"/>
</dbReference>
<evidence type="ECO:0000256" key="1">
    <source>
        <dbReference type="ARBA" id="ARBA00022448"/>
    </source>
</evidence>
<sequence>MLHVAIQSGGYEPNEPTIKNIRLSVNQGELVAMIGSNGAGKSTTIKALMGQLPFLEGEVELQKGIRYSFIPERPTFYEDLTLWEHIQFVASIEELKQNEWEPFVKEWLQRLRLTDVVHHLPGSFSKGMQQKSMILLGLMSRPSLWIIDEPFMGLDPSATKLLLATLEEERERGAGILMCTHILDTAQRIADRFVIIESGTLHASGTLSEVLSQCNVERGTLYDCFPEGDE</sequence>
<evidence type="ECO:0000313" key="6">
    <source>
        <dbReference type="Proteomes" id="UP001556040"/>
    </source>
</evidence>
<comment type="caution">
    <text evidence="5">The sequence shown here is derived from an EMBL/GenBank/DDBJ whole genome shotgun (WGS) entry which is preliminary data.</text>
</comment>
<evidence type="ECO:0000256" key="3">
    <source>
        <dbReference type="ARBA" id="ARBA00022840"/>
    </source>
</evidence>
<keyword evidence="2" id="KW-0547">Nucleotide-binding</keyword>
<evidence type="ECO:0000256" key="2">
    <source>
        <dbReference type="ARBA" id="ARBA00022741"/>
    </source>
</evidence>
<dbReference type="RefSeq" id="WP_367778060.1">
    <property type="nucleotide sequence ID" value="NZ_JBFMIA010000001.1"/>
</dbReference>
<protein>
    <submittedName>
        <fullName evidence="5">ABC transporter ATP-binding protein</fullName>
    </submittedName>
</protein>
<dbReference type="InterPro" id="IPR027417">
    <property type="entry name" value="P-loop_NTPase"/>
</dbReference>
<dbReference type="PANTHER" id="PTHR42939:SF2">
    <property type="entry name" value="ABC-TYPE TRANSPORTER ATP-BINDING PROTEIN ECSA"/>
    <property type="match status" value="1"/>
</dbReference>
<keyword evidence="1" id="KW-0813">Transport</keyword>
<reference evidence="5 6" key="1">
    <citation type="journal article" date="1979" name="Int. J. Syst. Evol. Microbiol.">
        <title>Bacillus globisporus subsp. marinus subsp. nov.</title>
        <authorList>
            <person name="Liu H."/>
        </authorList>
    </citation>
    <scope>NUCLEOTIDE SEQUENCE [LARGE SCALE GENOMIC DNA]</scope>
    <source>
        <strain evidence="5 6">DSM 1297</strain>
    </source>
</reference>
<feature type="domain" description="ABC transporter" evidence="4">
    <location>
        <begin position="2"/>
        <end position="223"/>
    </location>
</feature>
<dbReference type="EMBL" id="JBFMIA010000001">
    <property type="protein sequence ID" value="MEW9500735.1"/>
    <property type="molecule type" value="Genomic_DNA"/>
</dbReference>
<name>A0ABV3Q079_9BACL</name>
<dbReference type="CDD" id="cd03230">
    <property type="entry name" value="ABC_DR_subfamily_A"/>
    <property type="match status" value="1"/>
</dbReference>
<dbReference type="Gene3D" id="3.40.50.300">
    <property type="entry name" value="P-loop containing nucleotide triphosphate hydrolases"/>
    <property type="match status" value="1"/>
</dbReference>
<dbReference type="SMART" id="SM00382">
    <property type="entry name" value="AAA"/>
    <property type="match status" value="1"/>
</dbReference>
<dbReference type="PANTHER" id="PTHR42939">
    <property type="entry name" value="ABC TRANSPORTER ATP-BINDING PROTEIN ALBC-RELATED"/>
    <property type="match status" value="1"/>
</dbReference>
<dbReference type="InterPro" id="IPR003593">
    <property type="entry name" value="AAA+_ATPase"/>
</dbReference>
<dbReference type="Proteomes" id="UP001556040">
    <property type="component" value="Unassembled WGS sequence"/>
</dbReference>
<proteinExistence type="predicted"/>
<gene>
    <name evidence="5" type="ORF">AB1471_02845</name>
</gene>
<evidence type="ECO:0000259" key="4">
    <source>
        <dbReference type="PROSITE" id="PS50893"/>
    </source>
</evidence>
<keyword evidence="6" id="KW-1185">Reference proteome</keyword>
<dbReference type="PROSITE" id="PS50893">
    <property type="entry name" value="ABC_TRANSPORTER_2"/>
    <property type="match status" value="1"/>
</dbReference>
<dbReference type="Pfam" id="PF00005">
    <property type="entry name" value="ABC_tran"/>
    <property type="match status" value="1"/>
</dbReference>
<dbReference type="InterPro" id="IPR051782">
    <property type="entry name" value="ABC_Transporter_VariousFunc"/>
</dbReference>
<accession>A0ABV3Q079</accession>
<dbReference type="GO" id="GO:0005524">
    <property type="term" value="F:ATP binding"/>
    <property type="evidence" value="ECO:0007669"/>
    <property type="project" value="UniProtKB-KW"/>
</dbReference>